<gene>
    <name evidence="6" type="ORF">IQ251_06225</name>
</gene>
<dbReference type="Pfam" id="PF06737">
    <property type="entry name" value="Transglycosylas"/>
    <property type="match status" value="1"/>
</dbReference>
<feature type="chain" id="PRO_5036766843" evidence="4">
    <location>
        <begin position="42"/>
        <end position="208"/>
    </location>
</feature>
<dbReference type="InterPro" id="IPR010618">
    <property type="entry name" value="RPF"/>
</dbReference>
<keyword evidence="2" id="KW-0378">Hydrolase</keyword>
<dbReference type="CDD" id="cd13925">
    <property type="entry name" value="RPF"/>
    <property type="match status" value="1"/>
</dbReference>
<dbReference type="InterPro" id="IPR036779">
    <property type="entry name" value="LysM_dom_sf"/>
</dbReference>
<dbReference type="PROSITE" id="PS51782">
    <property type="entry name" value="LYSM"/>
    <property type="match status" value="1"/>
</dbReference>
<sequence>MARYKGKHRKPSSTGRSAARVAVAGAVIAAPIAITAPVASAADWDALAECESSGDWSINSGNGYYGGLQFSESTWSAFGGDQYASSAHEASREQQISVAEKVLEAQGSNAWPGCSAKTDWASGSTSVSAEGSTGASGQESAQQEDSSAQSAPQASVQAEGGDYTVQNGDTLSKIGEKFGVDFNDIFESNSGVLDSPDKIFPGQQLEIR</sequence>
<feature type="region of interest" description="Disordered" evidence="3">
    <location>
        <begin position="113"/>
        <end position="169"/>
    </location>
</feature>
<dbReference type="Gene3D" id="1.10.530.10">
    <property type="match status" value="1"/>
</dbReference>
<proteinExistence type="inferred from homology"/>
<dbReference type="InterPro" id="IPR052196">
    <property type="entry name" value="Bact_Kbp"/>
</dbReference>
<dbReference type="SMART" id="SM00257">
    <property type="entry name" value="LysM"/>
    <property type="match status" value="1"/>
</dbReference>
<feature type="signal peptide" evidence="4">
    <location>
        <begin position="1"/>
        <end position="41"/>
    </location>
</feature>
<dbReference type="CDD" id="cd00118">
    <property type="entry name" value="LysM"/>
    <property type="match status" value="1"/>
</dbReference>
<dbReference type="Proteomes" id="UP000598360">
    <property type="component" value="Unassembled WGS sequence"/>
</dbReference>
<comment type="similarity">
    <text evidence="1">Belongs to the transglycosylase family. Rpf subfamily.</text>
</comment>
<evidence type="ECO:0000313" key="7">
    <source>
        <dbReference type="Proteomes" id="UP000598360"/>
    </source>
</evidence>
<comment type="caution">
    <text evidence="6">The sequence shown here is derived from an EMBL/GenBank/DDBJ whole genome shotgun (WGS) entry which is preliminary data.</text>
</comment>
<dbReference type="Gene3D" id="3.10.350.10">
    <property type="entry name" value="LysM domain"/>
    <property type="match status" value="1"/>
</dbReference>
<dbReference type="SUPFAM" id="SSF53955">
    <property type="entry name" value="Lysozyme-like"/>
    <property type="match status" value="1"/>
</dbReference>
<feature type="domain" description="LysM" evidence="5">
    <location>
        <begin position="161"/>
        <end position="207"/>
    </location>
</feature>
<accession>A0A929B860</accession>
<reference evidence="6" key="1">
    <citation type="submission" date="2020-10" db="EMBL/GenBank/DDBJ databases">
        <title>Diversity and distribution of actinomycetes associated with coral in the coast of Hainan.</title>
        <authorList>
            <person name="Li F."/>
        </authorList>
    </citation>
    <scope>NUCLEOTIDE SEQUENCE</scope>
    <source>
        <strain evidence="6">HNM0983</strain>
    </source>
</reference>
<evidence type="ECO:0000256" key="1">
    <source>
        <dbReference type="ARBA" id="ARBA00010830"/>
    </source>
</evidence>
<dbReference type="Pfam" id="PF01476">
    <property type="entry name" value="LysM"/>
    <property type="match status" value="1"/>
</dbReference>
<evidence type="ECO:0000256" key="4">
    <source>
        <dbReference type="SAM" id="SignalP"/>
    </source>
</evidence>
<dbReference type="InterPro" id="IPR018392">
    <property type="entry name" value="LysM"/>
</dbReference>
<dbReference type="PANTHER" id="PTHR34700:SF4">
    <property type="entry name" value="PHAGE-LIKE ELEMENT PBSX PROTEIN XKDP"/>
    <property type="match status" value="1"/>
</dbReference>
<dbReference type="AlphaFoldDB" id="A0A929B860"/>
<evidence type="ECO:0000256" key="2">
    <source>
        <dbReference type="ARBA" id="ARBA00022801"/>
    </source>
</evidence>
<keyword evidence="7" id="KW-1185">Reference proteome</keyword>
<dbReference type="SUPFAM" id="SSF54106">
    <property type="entry name" value="LysM domain"/>
    <property type="match status" value="1"/>
</dbReference>
<dbReference type="EMBL" id="JADEYC010000009">
    <property type="protein sequence ID" value="MBE9374041.1"/>
    <property type="molecule type" value="Genomic_DNA"/>
</dbReference>
<dbReference type="GO" id="GO:0016787">
    <property type="term" value="F:hydrolase activity"/>
    <property type="evidence" value="ECO:0007669"/>
    <property type="project" value="UniProtKB-KW"/>
</dbReference>
<dbReference type="InterPro" id="IPR023346">
    <property type="entry name" value="Lysozyme-like_dom_sf"/>
</dbReference>
<evidence type="ECO:0000256" key="3">
    <source>
        <dbReference type="SAM" id="MobiDB-lite"/>
    </source>
</evidence>
<protein>
    <submittedName>
        <fullName evidence="6">Transglycosylase family protein</fullName>
    </submittedName>
</protein>
<dbReference type="PANTHER" id="PTHR34700">
    <property type="entry name" value="POTASSIUM BINDING PROTEIN KBP"/>
    <property type="match status" value="1"/>
</dbReference>
<keyword evidence="4" id="KW-0732">Signal</keyword>
<organism evidence="6 7">
    <name type="scientific">Saccharopolyspora montiporae</name>
    <dbReference type="NCBI Taxonomy" id="2781240"/>
    <lineage>
        <taxon>Bacteria</taxon>
        <taxon>Bacillati</taxon>
        <taxon>Actinomycetota</taxon>
        <taxon>Actinomycetes</taxon>
        <taxon>Pseudonocardiales</taxon>
        <taxon>Pseudonocardiaceae</taxon>
        <taxon>Saccharopolyspora</taxon>
    </lineage>
</organism>
<feature type="compositionally biased region" description="Polar residues" evidence="3">
    <location>
        <begin position="121"/>
        <end position="133"/>
    </location>
</feature>
<name>A0A929B860_9PSEU</name>
<evidence type="ECO:0000259" key="5">
    <source>
        <dbReference type="PROSITE" id="PS51782"/>
    </source>
</evidence>
<evidence type="ECO:0000313" key="6">
    <source>
        <dbReference type="EMBL" id="MBE9374041.1"/>
    </source>
</evidence>
<dbReference type="RefSeq" id="WP_193927482.1">
    <property type="nucleotide sequence ID" value="NZ_JADEYC010000009.1"/>
</dbReference>
<feature type="compositionally biased region" description="Low complexity" evidence="3">
    <location>
        <begin position="135"/>
        <end position="159"/>
    </location>
</feature>